<name>A0A7W8C3T0_9BACT</name>
<organism evidence="1 2">
    <name type="scientific">Desulfovibrio intestinalis</name>
    <dbReference type="NCBI Taxonomy" id="58621"/>
    <lineage>
        <taxon>Bacteria</taxon>
        <taxon>Pseudomonadati</taxon>
        <taxon>Thermodesulfobacteriota</taxon>
        <taxon>Desulfovibrionia</taxon>
        <taxon>Desulfovibrionales</taxon>
        <taxon>Desulfovibrionaceae</taxon>
        <taxon>Desulfovibrio</taxon>
    </lineage>
</organism>
<accession>A0A7W8C3T0</accession>
<protein>
    <submittedName>
        <fullName evidence="1">Uncharacterized protein</fullName>
    </submittedName>
</protein>
<dbReference type="Proteomes" id="UP000539075">
    <property type="component" value="Unassembled WGS sequence"/>
</dbReference>
<evidence type="ECO:0000313" key="2">
    <source>
        <dbReference type="Proteomes" id="UP000539075"/>
    </source>
</evidence>
<sequence length="65" mass="6816">MRLPFCTHATQNGGSRSLSAPACQLARTAGSPAIFDLTVRNTAAAAAPFFHPTRSTATIERQLTG</sequence>
<dbReference type="EMBL" id="JACHGO010000007">
    <property type="protein sequence ID" value="MBB5144283.1"/>
    <property type="molecule type" value="Genomic_DNA"/>
</dbReference>
<evidence type="ECO:0000313" key="1">
    <source>
        <dbReference type="EMBL" id="MBB5144283.1"/>
    </source>
</evidence>
<proteinExistence type="predicted"/>
<reference evidence="1 2" key="1">
    <citation type="submission" date="2020-08" db="EMBL/GenBank/DDBJ databases">
        <title>Genomic Encyclopedia of Type Strains, Phase IV (KMG-IV): sequencing the most valuable type-strain genomes for metagenomic binning, comparative biology and taxonomic classification.</title>
        <authorList>
            <person name="Goeker M."/>
        </authorList>
    </citation>
    <scope>NUCLEOTIDE SEQUENCE [LARGE SCALE GENOMIC DNA]</scope>
    <source>
        <strain evidence="1 2">DSM 11275</strain>
    </source>
</reference>
<comment type="caution">
    <text evidence="1">The sequence shown here is derived from an EMBL/GenBank/DDBJ whole genome shotgun (WGS) entry which is preliminary data.</text>
</comment>
<gene>
    <name evidence="1" type="ORF">HNQ38_002394</name>
</gene>
<dbReference type="RefSeq" id="WP_183720955.1">
    <property type="nucleotide sequence ID" value="NZ_JACHGO010000007.1"/>
</dbReference>
<keyword evidence="2" id="KW-1185">Reference proteome</keyword>
<dbReference type="AlphaFoldDB" id="A0A7W8C3T0"/>